<keyword evidence="2" id="KW-0489">Methyltransferase</keyword>
<name>A0A0P7ZHI1_9EURY</name>
<gene>
    <name evidence="2" type="ORF">MPEBLZ_00981</name>
</gene>
<dbReference type="EMBL" id="LKCM01000089">
    <property type="protein sequence ID" value="KPQ44437.1"/>
    <property type="molecule type" value="Genomic_DNA"/>
</dbReference>
<evidence type="ECO:0000313" key="2">
    <source>
        <dbReference type="EMBL" id="KPQ44437.1"/>
    </source>
</evidence>
<dbReference type="InterPro" id="IPR025714">
    <property type="entry name" value="Methyltranfer_dom"/>
</dbReference>
<dbReference type="CDD" id="cd02440">
    <property type="entry name" value="AdoMet_MTases"/>
    <property type="match status" value="1"/>
</dbReference>
<dbReference type="Pfam" id="PF13847">
    <property type="entry name" value="Methyltransf_31"/>
    <property type="match status" value="1"/>
</dbReference>
<dbReference type="AlphaFoldDB" id="A0A0P7ZHI1"/>
<dbReference type="GO" id="GO:0032259">
    <property type="term" value="P:methylation"/>
    <property type="evidence" value="ECO:0007669"/>
    <property type="project" value="UniProtKB-KW"/>
</dbReference>
<organism evidence="2 3">
    <name type="scientific">Candidatus Methanoperedens nitratireducens</name>
    <dbReference type="NCBI Taxonomy" id="1392998"/>
    <lineage>
        <taxon>Archaea</taxon>
        <taxon>Methanobacteriati</taxon>
        <taxon>Methanobacteriota</taxon>
        <taxon>Stenosarchaea group</taxon>
        <taxon>Methanomicrobia</taxon>
        <taxon>Methanosarcinales</taxon>
        <taxon>ANME-2 cluster</taxon>
        <taxon>Candidatus Methanoperedentaceae</taxon>
        <taxon>Candidatus Methanoperedens</taxon>
    </lineage>
</organism>
<sequence length="209" mass="24067">MNTSIKEHWNEIYGALDPDELTWYEEIPAPSIKLLSRCNINKDEPILDVGAGASTFIDYLVDQGFKNIIATDISEIALNKLKERLGKEKASVVRWIADDITQPIHIQNLRDIAVWHDRAVLHFLLEEHQQQMYLSTLKKVIKKGGYVIIAAFSLKGAKKCSGLDVKNYDQNMLAKFLGEDFNLLEYFDYTYYMPSGKPRPYVYALFQKK</sequence>
<evidence type="ECO:0000259" key="1">
    <source>
        <dbReference type="Pfam" id="PF13847"/>
    </source>
</evidence>
<dbReference type="Proteomes" id="UP000050360">
    <property type="component" value="Unassembled WGS sequence"/>
</dbReference>
<comment type="caution">
    <text evidence="2">The sequence shown here is derived from an EMBL/GenBank/DDBJ whole genome shotgun (WGS) entry which is preliminary data.</text>
</comment>
<dbReference type="Gene3D" id="3.40.50.150">
    <property type="entry name" value="Vaccinia Virus protein VP39"/>
    <property type="match status" value="1"/>
</dbReference>
<protein>
    <submittedName>
        <fullName evidence="2">Methyltransferase domain protein</fullName>
    </submittedName>
</protein>
<dbReference type="PANTHER" id="PTHR12843">
    <property type="entry name" value="PROTEIN-LYSINE N-METHYLTRANSFERASE METTL10"/>
    <property type="match status" value="1"/>
</dbReference>
<keyword evidence="2" id="KW-0808">Transferase</keyword>
<dbReference type="InterPro" id="IPR029063">
    <property type="entry name" value="SAM-dependent_MTases_sf"/>
</dbReference>
<proteinExistence type="predicted"/>
<dbReference type="GO" id="GO:0008168">
    <property type="term" value="F:methyltransferase activity"/>
    <property type="evidence" value="ECO:0007669"/>
    <property type="project" value="UniProtKB-KW"/>
</dbReference>
<accession>A0A0P7ZHI1</accession>
<feature type="domain" description="Methyltransferase" evidence="1">
    <location>
        <begin position="41"/>
        <end position="154"/>
    </location>
</feature>
<evidence type="ECO:0000313" key="3">
    <source>
        <dbReference type="Proteomes" id="UP000050360"/>
    </source>
</evidence>
<dbReference type="SUPFAM" id="SSF53335">
    <property type="entry name" value="S-adenosyl-L-methionine-dependent methyltransferases"/>
    <property type="match status" value="1"/>
</dbReference>
<reference evidence="2 3" key="1">
    <citation type="submission" date="2015-09" db="EMBL/GenBank/DDBJ databases">
        <title>A metagenomics-based metabolic model of nitrate-dependent anaerobic oxidation of methane by Methanoperedens-like archaea.</title>
        <authorList>
            <person name="Arshad A."/>
            <person name="Speth D.R."/>
            <person name="De Graaf R.M."/>
            <person name="Op Den Camp H.J."/>
            <person name="Jetten M.S."/>
            <person name="Welte C.U."/>
        </authorList>
    </citation>
    <scope>NUCLEOTIDE SEQUENCE [LARGE SCALE GENOMIC DNA]</scope>
</reference>
<dbReference type="PANTHER" id="PTHR12843:SF5">
    <property type="entry name" value="EEF1A LYSINE METHYLTRANSFERASE 2"/>
    <property type="match status" value="1"/>
</dbReference>